<feature type="compositionally biased region" description="Low complexity" evidence="1">
    <location>
        <begin position="219"/>
        <end position="229"/>
    </location>
</feature>
<evidence type="ECO:0000313" key="4">
    <source>
        <dbReference type="EMBL" id="KAF6039506.1"/>
    </source>
</evidence>
<name>A0A7J7KMX2_BUGNE</name>
<feature type="domain" description="Dilute" evidence="3">
    <location>
        <begin position="648"/>
        <end position="883"/>
    </location>
</feature>
<organism evidence="4 5">
    <name type="scientific">Bugula neritina</name>
    <name type="common">Brown bryozoan</name>
    <name type="synonym">Sertularia neritina</name>
    <dbReference type="NCBI Taxonomy" id="10212"/>
    <lineage>
        <taxon>Eukaryota</taxon>
        <taxon>Metazoa</taxon>
        <taxon>Spiralia</taxon>
        <taxon>Lophotrochozoa</taxon>
        <taxon>Bryozoa</taxon>
        <taxon>Gymnolaemata</taxon>
        <taxon>Cheilostomatida</taxon>
        <taxon>Flustrina</taxon>
        <taxon>Buguloidea</taxon>
        <taxon>Bugulidae</taxon>
        <taxon>Bugula</taxon>
    </lineage>
</organism>
<evidence type="ECO:0000259" key="2">
    <source>
        <dbReference type="PROSITE" id="PS50200"/>
    </source>
</evidence>
<dbReference type="PROSITE" id="PS50200">
    <property type="entry name" value="RA"/>
    <property type="match status" value="1"/>
</dbReference>
<reference evidence="4" key="1">
    <citation type="submission" date="2020-06" db="EMBL/GenBank/DDBJ databases">
        <title>Draft genome of Bugula neritina, a colonial animal packing powerful symbionts and potential medicines.</title>
        <authorList>
            <person name="Rayko M."/>
        </authorList>
    </citation>
    <scope>NUCLEOTIDE SEQUENCE [LARGE SCALE GENOMIC DNA]</scope>
    <source>
        <strain evidence="4">Kwan_BN1</strain>
    </source>
</reference>
<evidence type="ECO:0000313" key="5">
    <source>
        <dbReference type="Proteomes" id="UP000593567"/>
    </source>
</evidence>
<dbReference type="PANTHER" id="PTHR16027:SF9">
    <property type="entry name" value="RAS-ASSOCIATING AND DILUTE DOMAIN-CONTAINING PROTEIN"/>
    <property type="match status" value="1"/>
</dbReference>
<dbReference type="InterPro" id="IPR000159">
    <property type="entry name" value="RA_dom"/>
</dbReference>
<feature type="compositionally biased region" description="Basic and acidic residues" evidence="1">
    <location>
        <begin position="932"/>
        <end position="948"/>
    </location>
</feature>
<feature type="region of interest" description="Disordered" evidence="1">
    <location>
        <begin position="520"/>
        <end position="554"/>
    </location>
</feature>
<feature type="compositionally biased region" description="Basic and acidic residues" evidence="1">
    <location>
        <begin position="205"/>
        <end position="215"/>
    </location>
</feature>
<accession>A0A7J7KMX2</accession>
<dbReference type="Gene3D" id="3.10.20.90">
    <property type="entry name" value="Phosphatidylinositol 3-kinase Catalytic Subunit, Chain A, domain 1"/>
    <property type="match status" value="1"/>
</dbReference>
<feature type="region of interest" description="Disordered" evidence="1">
    <location>
        <begin position="925"/>
        <end position="1021"/>
    </location>
</feature>
<dbReference type="PANTHER" id="PTHR16027">
    <property type="entry name" value="DILUTE DOMAIN-CONTAINING PROTEIN YPR089W"/>
    <property type="match status" value="1"/>
</dbReference>
<dbReference type="SUPFAM" id="SSF54236">
    <property type="entry name" value="Ubiquitin-like"/>
    <property type="match status" value="1"/>
</dbReference>
<comment type="caution">
    <text evidence="4">The sequence shown here is derived from an EMBL/GenBank/DDBJ whole genome shotgun (WGS) entry which is preliminary data.</text>
</comment>
<dbReference type="InterPro" id="IPR052072">
    <property type="entry name" value="Vascular_dev_regulator"/>
</dbReference>
<feature type="region of interest" description="Disordered" evidence="1">
    <location>
        <begin position="169"/>
        <end position="229"/>
    </location>
</feature>
<gene>
    <name evidence="4" type="ORF">EB796_002191</name>
</gene>
<dbReference type="InterPro" id="IPR008984">
    <property type="entry name" value="SMAD_FHA_dom_sf"/>
</dbReference>
<dbReference type="Gene3D" id="2.60.200.20">
    <property type="match status" value="1"/>
</dbReference>
<keyword evidence="5" id="KW-1185">Reference proteome</keyword>
<sequence length="1021" mass="114448">MALGFTDMHSLIGKVEEYNRRINLPTFHIRGNFTSEDTVEYEGCLRFFLVHADNNFTKAVKVTSSTSWKDLKPVLLEKFNLTAGVESGNLVPLLYAVKDNGEWPVREEEYPLVLALMATQHIQFVLKVYQEGEDPALLEEPVTLNQPNSFFAAMKKKLNKVKSKDKLGNLSSHLTSNSKVSDPVGPGSNFHGRQKSDSSSIGSRRKSDASSRKSETSINNSLATTAKSANSSSKAGKLLKIKKHTAQLSKANTVSNMLAIDGSEEFVTIHGDSADIGREKVVIPIDGSMTATDLIADTLDECNISLSRMDDYCLYDVIGRECEGLWLTDYTRSMNDTEKPLLLISMMKPSEGLSRRFEIKNEALAPDPVDGLAVGSKESRREAYQSGEGEGNEANFASHHLFKFPRDCPYFLTVGPYNANRDAVLHLITNATSIVGSSEDKDKCTIRLYAPDVHQQHCWVCKEYDTDNETKYKYISIAPFPGAYVRVNDKEISSKVNIFTGDIITIGQHYIFLFKDPTAASKDTTSPESTARLTPESEEAQLPHSPAHAGPTLSFTPNRQQELLTKVFATMSHSEAGYKLTPAYLLILALEHSLQAMDASEVSEFVSTLCSEFQVTVLEVTKSLQTCINKINSFDPVECLSLVQPHMQAVLLWMANCVELRGYVSMNQSAFTDAMKGTDVLDEAMNILSDAIIYSFQQVVYHLTKILYPMLDLVLTDNPFSRVVDNDRPTVKHTLDCMSMIMEMCDDMQLSKAVSHQLISYIYFFIGTSLCNKMFEQEFVSSLYSWEEGVKIRKNLELLENWSHGEKVEGANNYMSKVICVADFLASSKQFLLQATWQQLRNLYPLLGAAQLRHLLDNYDLGTHKVPAQWCTPEDQKYDIINEGLMESFDDHPPLVIPSHSCIDLSAPIEDEMFNQHLQSIKSTFEPATEDSSWKDKENKDVFDESRHSGSRSSQTNETGDKLYTPIFKKRRQTPPATRRPSEKSKSPEYILPDTQHMDSDDEAELSSHVDHISICSSNSK</sequence>
<evidence type="ECO:0000256" key="1">
    <source>
        <dbReference type="SAM" id="MobiDB-lite"/>
    </source>
</evidence>
<dbReference type="InterPro" id="IPR029071">
    <property type="entry name" value="Ubiquitin-like_domsf"/>
</dbReference>
<feature type="region of interest" description="Disordered" evidence="1">
    <location>
        <begin position="370"/>
        <end position="390"/>
    </location>
</feature>
<evidence type="ECO:0000259" key="3">
    <source>
        <dbReference type="PROSITE" id="PS51126"/>
    </source>
</evidence>
<feature type="compositionally biased region" description="Polar residues" evidence="1">
    <location>
        <begin position="521"/>
        <end position="532"/>
    </location>
</feature>
<proteinExistence type="predicted"/>
<feature type="domain" description="Ras-associating" evidence="2">
    <location>
        <begin position="263"/>
        <end position="364"/>
    </location>
</feature>
<dbReference type="EMBL" id="VXIV02000246">
    <property type="protein sequence ID" value="KAF6039506.1"/>
    <property type="molecule type" value="Genomic_DNA"/>
</dbReference>
<dbReference type="AlphaFoldDB" id="A0A7J7KMX2"/>
<dbReference type="GO" id="GO:0007165">
    <property type="term" value="P:signal transduction"/>
    <property type="evidence" value="ECO:0007669"/>
    <property type="project" value="InterPro"/>
</dbReference>
<dbReference type="Proteomes" id="UP000593567">
    <property type="component" value="Unassembled WGS sequence"/>
</dbReference>
<dbReference type="SMART" id="SM01132">
    <property type="entry name" value="DIL"/>
    <property type="match status" value="1"/>
</dbReference>
<dbReference type="Pfam" id="PF01843">
    <property type="entry name" value="DIL"/>
    <property type="match status" value="1"/>
</dbReference>
<protein>
    <submittedName>
        <fullName evidence="4">RADIL</fullName>
    </submittedName>
</protein>
<dbReference type="SUPFAM" id="SSF49879">
    <property type="entry name" value="SMAD/FHA domain"/>
    <property type="match status" value="1"/>
</dbReference>
<feature type="compositionally biased region" description="Polar residues" evidence="1">
    <location>
        <begin position="169"/>
        <end position="180"/>
    </location>
</feature>
<dbReference type="PROSITE" id="PS51126">
    <property type="entry name" value="DILUTE"/>
    <property type="match status" value="1"/>
</dbReference>
<dbReference type="GO" id="GO:0051020">
    <property type="term" value="F:GTPase binding"/>
    <property type="evidence" value="ECO:0007669"/>
    <property type="project" value="TreeGrafter"/>
</dbReference>
<dbReference type="OrthoDB" id="3908708at2759"/>
<dbReference type="InterPro" id="IPR002710">
    <property type="entry name" value="Dilute_dom"/>
</dbReference>